<keyword evidence="2" id="KW-1185">Reference proteome</keyword>
<proteinExistence type="predicted"/>
<name>A0ABZ1YHT1_9NOCA</name>
<evidence type="ECO:0000313" key="1">
    <source>
        <dbReference type="EMBL" id="WUV42767.1"/>
    </source>
</evidence>
<sequence>MASAATEIANVTETLTEFLGTFTAVHITGNGAWIDSPRGRQVLDLHELAHSITANLRKAT</sequence>
<protein>
    <submittedName>
        <fullName evidence="1">Uncharacterized protein</fullName>
    </submittedName>
</protein>
<reference evidence="1" key="1">
    <citation type="submission" date="2022-10" db="EMBL/GenBank/DDBJ databases">
        <title>The complete genomes of actinobacterial strains from the NBC collection.</title>
        <authorList>
            <person name="Joergensen T.S."/>
            <person name="Alvarez Arevalo M."/>
            <person name="Sterndorff E.B."/>
            <person name="Faurdal D."/>
            <person name="Vuksanovic O."/>
            <person name="Mourched A.-S."/>
            <person name="Charusanti P."/>
            <person name="Shaw S."/>
            <person name="Blin K."/>
            <person name="Weber T."/>
        </authorList>
    </citation>
    <scope>NUCLEOTIDE SEQUENCE</scope>
    <source>
        <strain evidence="1">NBC_01482</strain>
    </source>
</reference>
<dbReference type="RefSeq" id="WP_329405382.1">
    <property type="nucleotide sequence ID" value="NZ_CP109441.1"/>
</dbReference>
<dbReference type="EMBL" id="CP109441">
    <property type="protein sequence ID" value="WUV42767.1"/>
    <property type="molecule type" value="Genomic_DNA"/>
</dbReference>
<evidence type="ECO:0000313" key="2">
    <source>
        <dbReference type="Proteomes" id="UP001432062"/>
    </source>
</evidence>
<accession>A0ABZ1YHT1</accession>
<dbReference type="Proteomes" id="UP001432062">
    <property type="component" value="Chromosome"/>
</dbReference>
<gene>
    <name evidence="1" type="ORF">OG563_26345</name>
</gene>
<organism evidence="1 2">
    <name type="scientific">Nocardia vinacea</name>
    <dbReference type="NCBI Taxonomy" id="96468"/>
    <lineage>
        <taxon>Bacteria</taxon>
        <taxon>Bacillati</taxon>
        <taxon>Actinomycetota</taxon>
        <taxon>Actinomycetes</taxon>
        <taxon>Mycobacteriales</taxon>
        <taxon>Nocardiaceae</taxon>
        <taxon>Nocardia</taxon>
    </lineage>
</organism>